<evidence type="ECO:0000313" key="1">
    <source>
        <dbReference type="EMBL" id="KAE9032334.1"/>
    </source>
</evidence>
<protein>
    <submittedName>
        <fullName evidence="1">Uncharacterized protein</fullName>
    </submittedName>
</protein>
<accession>A0A6A3MSB0</accession>
<comment type="caution">
    <text evidence="1">The sequence shown here is derived from an EMBL/GenBank/DDBJ whole genome shotgun (WGS) entry which is preliminary data.</text>
</comment>
<gene>
    <name evidence="1" type="ORF">PR001_g10659</name>
</gene>
<reference evidence="1 2" key="1">
    <citation type="submission" date="2018-09" db="EMBL/GenBank/DDBJ databases">
        <title>Genomic investigation of the strawberry pathogen Phytophthora fragariae indicates pathogenicity is determined by transcriptional variation in three key races.</title>
        <authorList>
            <person name="Adams T.M."/>
            <person name="Armitage A.D."/>
            <person name="Sobczyk M.K."/>
            <person name="Bates H.J."/>
            <person name="Dunwell J.M."/>
            <person name="Nellist C.F."/>
            <person name="Harrison R.J."/>
        </authorList>
    </citation>
    <scope>NUCLEOTIDE SEQUENCE [LARGE SCALE GENOMIC DNA]</scope>
    <source>
        <strain evidence="1 2">SCRP249</strain>
    </source>
</reference>
<proteinExistence type="predicted"/>
<organism evidence="1 2">
    <name type="scientific">Phytophthora rubi</name>
    <dbReference type="NCBI Taxonomy" id="129364"/>
    <lineage>
        <taxon>Eukaryota</taxon>
        <taxon>Sar</taxon>
        <taxon>Stramenopiles</taxon>
        <taxon>Oomycota</taxon>
        <taxon>Peronosporomycetes</taxon>
        <taxon>Peronosporales</taxon>
        <taxon>Peronosporaceae</taxon>
        <taxon>Phytophthora</taxon>
    </lineage>
</organism>
<dbReference type="Proteomes" id="UP000429607">
    <property type="component" value="Unassembled WGS sequence"/>
</dbReference>
<dbReference type="EMBL" id="QXFV01000632">
    <property type="protein sequence ID" value="KAE9032334.1"/>
    <property type="molecule type" value="Genomic_DNA"/>
</dbReference>
<sequence>MVPCVVIALTRLHKMRYQLLRCSSETCKAATSYDACPWMGKVMTCQELNCVTIMEAGVHETLV</sequence>
<name>A0A6A3MSB0_9STRA</name>
<evidence type="ECO:0000313" key="2">
    <source>
        <dbReference type="Proteomes" id="UP000429607"/>
    </source>
</evidence>
<dbReference type="AlphaFoldDB" id="A0A6A3MSB0"/>